<reference evidence="1" key="1">
    <citation type="journal article" date="2020" name="Stud. Mycol.">
        <title>101 Dothideomycetes genomes: a test case for predicting lifestyles and emergence of pathogens.</title>
        <authorList>
            <person name="Haridas S."/>
            <person name="Albert R."/>
            <person name="Binder M."/>
            <person name="Bloem J."/>
            <person name="Labutti K."/>
            <person name="Salamov A."/>
            <person name="Andreopoulos B."/>
            <person name="Baker S."/>
            <person name="Barry K."/>
            <person name="Bills G."/>
            <person name="Bluhm B."/>
            <person name="Cannon C."/>
            <person name="Castanera R."/>
            <person name="Culley D."/>
            <person name="Daum C."/>
            <person name="Ezra D."/>
            <person name="Gonzalez J."/>
            <person name="Henrissat B."/>
            <person name="Kuo A."/>
            <person name="Liang C."/>
            <person name="Lipzen A."/>
            <person name="Lutzoni F."/>
            <person name="Magnuson J."/>
            <person name="Mondo S."/>
            <person name="Nolan M."/>
            <person name="Ohm R."/>
            <person name="Pangilinan J."/>
            <person name="Park H.-J."/>
            <person name="Ramirez L."/>
            <person name="Alfaro M."/>
            <person name="Sun H."/>
            <person name="Tritt A."/>
            <person name="Yoshinaga Y."/>
            <person name="Zwiers L.-H."/>
            <person name="Turgeon B."/>
            <person name="Goodwin S."/>
            <person name="Spatafora J."/>
            <person name="Crous P."/>
            <person name="Grigoriev I."/>
        </authorList>
    </citation>
    <scope>NUCLEOTIDE SEQUENCE</scope>
    <source>
        <strain evidence="1">CBS 627.86</strain>
    </source>
</reference>
<accession>A0A6A5ZMU7</accession>
<dbReference type="EMBL" id="ML977313">
    <property type="protein sequence ID" value="KAF2120719.1"/>
    <property type="molecule type" value="Genomic_DNA"/>
</dbReference>
<proteinExistence type="predicted"/>
<sequence length="122" mass="13798">MEFRSSSGGCAQGHCIGIISNSWALLNVTFYFRFIFKLGFVDLTDWLLGCVGNFLSICMLDLNVLRGDGRFSVCVCRASDCARQICKFVHITYTLIRVSKRALKAVIAFLLLFRSFGREMYS</sequence>
<evidence type="ECO:0000313" key="1">
    <source>
        <dbReference type="EMBL" id="KAF2120719.1"/>
    </source>
</evidence>
<dbReference type="AlphaFoldDB" id="A0A6A5ZMU7"/>
<name>A0A6A5ZMU7_9PLEO</name>
<organism evidence="1 2">
    <name type="scientific">Lophiotrema nucula</name>
    <dbReference type="NCBI Taxonomy" id="690887"/>
    <lineage>
        <taxon>Eukaryota</taxon>
        <taxon>Fungi</taxon>
        <taxon>Dikarya</taxon>
        <taxon>Ascomycota</taxon>
        <taxon>Pezizomycotina</taxon>
        <taxon>Dothideomycetes</taxon>
        <taxon>Pleosporomycetidae</taxon>
        <taxon>Pleosporales</taxon>
        <taxon>Lophiotremataceae</taxon>
        <taxon>Lophiotrema</taxon>
    </lineage>
</organism>
<protein>
    <submittedName>
        <fullName evidence="1">Uncharacterized protein</fullName>
    </submittedName>
</protein>
<evidence type="ECO:0000313" key="2">
    <source>
        <dbReference type="Proteomes" id="UP000799770"/>
    </source>
</evidence>
<gene>
    <name evidence="1" type="ORF">BDV96DRAFT_273190</name>
</gene>
<dbReference type="Proteomes" id="UP000799770">
    <property type="component" value="Unassembled WGS sequence"/>
</dbReference>
<keyword evidence="2" id="KW-1185">Reference proteome</keyword>